<dbReference type="EMBL" id="ACJN02000001">
    <property type="protein sequence ID" value="EFI36036.1"/>
    <property type="molecule type" value="Genomic_DNA"/>
</dbReference>
<keyword evidence="3" id="KW-1185">Reference proteome</keyword>
<proteinExistence type="predicted"/>
<dbReference type="eggNOG" id="COG2006">
    <property type="taxonomic scope" value="Bacteria"/>
</dbReference>
<reference evidence="2" key="1">
    <citation type="submission" date="2010-05" db="EMBL/GenBank/DDBJ databases">
        <title>The draft genome of Desulfonatronospira thiodismutans ASO3-1.</title>
        <authorList>
            <consortium name="US DOE Joint Genome Institute (JGI-PGF)"/>
            <person name="Lucas S."/>
            <person name="Copeland A."/>
            <person name="Lapidus A."/>
            <person name="Cheng J.-F."/>
            <person name="Bruce D."/>
            <person name="Goodwin L."/>
            <person name="Pitluck S."/>
            <person name="Chertkov O."/>
            <person name="Brettin T."/>
            <person name="Detter J.C."/>
            <person name="Han C."/>
            <person name="Land M.L."/>
            <person name="Hauser L."/>
            <person name="Kyrpides N."/>
            <person name="Mikhailova N."/>
            <person name="Muyzer G."/>
            <person name="Woyke T."/>
        </authorList>
    </citation>
    <scope>NUCLEOTIDE SEQUENCE [LARGE SCALE GENOMIC DNA]</scope>
    <source>
        <strain evidence="2">ASO3-1</strain>
    </source>
</reference>
<dbReference type="Pfam" id="PF04015">
    <property type="entry name" value="DUF362"/>
    <property type="match status" value="1"/>
</dbReference>
<dbReference type="InterPro" id="IPR007160">
    <property type="entry name" value="DUF362"/>
</dbReference>
<name>D6SMX5_9BACT</name>
<organism evidence="2 3">
    <name type="scientific">Desulfonatronospira thiodismutans ASO3-1</name>
    <dbReference type="NCBI Taxonomy" id="555779"/>
    <lineage>
        <taxon>Bacteria</taxon>
        <taxon>Pseudomonadati</taxon>
        <taxon>Thermodesulfobacteriota</taxon>
        <taxon>Desulfovibrionia</taxon>
        <taxon>Desulfovibrionales</taxon>
        <taxon>Desulfonatronovibrionaceae</taxon>
        <taxon>Desulfonatronospira</taxon>
    </lineage>
</organism>
<feature type="domain" description="DUF362" evidence="1">
    <location>
        <begin position="73"/>
        <end position="274"/>
    </location>
</feature>
<comment type="caution">
    <text evidence="2">The sequence shown here is derived from an EMBL/GenBank/DDBJ whole genome shotgun (WGS) entry which is preliminary data.</text>
</comment>
<protein>
    <recommendedName>
        <fullName evidence="1">DUF362 domain-containing protein</fullName>
    </recommendedName>
</protein>
<accession>D6SMX5</accession>
<dbReference type="RefSeq" id="WP_008869164.1">
    <property type="nucleotide sequence ID" value="NZ_ACJN02000001.1"/>
</dbReference>
<evidence type="ECO:0000313" key="2">
    <source>
        <dbReference type="EMBL" id="EFI36036.1"/>
    </source>
</evidence>
<dbReference type="OrthoDB" id="9800016at2"/>
<dbReference type="Proteomes" id="UP000005496">
    <property type="component" value="Unassembled WGS sequence"/>
</dbReference>
<evidence type="ECO:0000313" key="3">
    <source>
        <dbReference type="Proteomes" id="UP000005496"/>
    </source>
</evidence>
<gene>
    <name evidence="2" type="ORF">Dthio_PD3478</name>
</gene>
<evidence type="ECO:0000259" key="1">
    <source>
        <dbReference type="Pfam" id="PF04015"/>
    </source>
</evidence>
<sequence>MFKQSWNRLTRRGFLSRVSIMAAGWKLLPFMSGNFVHAENNSEVGLIKTEDRKEAVRRAFKLGSPPSMQGKKVLIKPNFNTADPAPGSTHNDTLSTMIDEVRQRGAREIIIGERSGPPDTREVMEEKGIFDLAEKEGVQVINFDQLEDHELVHFEDKELHWKDGFHVPRILYEVDHILACGCLKTHQFNGVFTMALKLAVGIIPREGTDYMSQLHGSEDMRKMIAEINLAYHPDMYIIDGIDAFVSGGPATGEKVRAGITLCARDPVAIDAVGVSILKKLGSTPDIMDKPVFQQEQIARATEIGLGVSGPEMIRLLSDDPAGEDYIQSLHEYLRT</sequence>
<dbReference type="AlphaFoldDB" id="D6SMX5"/>